<dbReference type="RefSeq" id="WP_061974681.1">
    <property type="nucleotide sequence ID" value="NZ_FMAV01000004.1"/>
</dbReference>
<dbReference type="PANTHER" id="PTHR38011">
    <property type="entry name" value="DIHYDROFOLATE REDUCTASE FAMILY PROTEIN (AFU_ORTHOLOGUE AFUA_8G06820)"/>
    <property type="match status" value="1"/>
</dbReference>
<dbReference type="SUPFAM" id="SSF53597">
    <property type="entry name" value="Dihydrofolate reductase-like"/>
    <property type="match status" value="1"/>
</dbReference>
<dbReference type="EMBL" id="LNQN01000006">
    <property type="protein sequence ID" value="KSU81064.1"/>
    <property type="molecule type" value="Genomic_DNA"/>
</dbReference>
<dbReference type="InterPro" id="IPR050765">
    <property type="entry name" value="Riboflavin_Biosynth_HTPR"/>
</dbReference>
<dbReference type="GO" id="GO:0008703">
    <property type="term" value="F:5-amino-6-(5-phosphoribosylamino)uracil reductase activity"/>
    <property type="evidence" value="ECO:0007669"/>
    <property type="project" value="InterPro"/>
</dbReference>
<protein>
    <submittedName>
        <fullName evidence="2">Dihydrofolate reductase</fullName>
    </submittedName>
</protein>
<evidence type="ECO:0000259" key="1">
    <source>
        <dbReference type="Pfam" id="PF01872"/>
    </source>
</evidence>
<proteinExistence type="predicted"/>
<evidence type="ECO:0000313" key="3">
    <source>
        <dbReference type="Proteomes" id="UP000054099"/>
    </source>
</evidence>
<dbReference type="InterPro" id="IPR002734">
    <property type="entry name" value="RibDG_C"/>
</dbReference>
<evidence type="ECO:0000313" key="2">
    <source>
        <dbReference type="EMBL" id="KSU81064.1"/>
    </source>
</evidence>
<dbReference type="Gene3D" id="3.40.430.10">
    <property type="entry name" value="Dihydrofolate Reductase, subunit A"/>
    <property type="match status" value="1"/>
</dbReference>
<comment type="caution">
    <text evidence="2">The sequence shown here is derived from an EMBL/GenBank/DDBJ whole genome shotgun (WGS) entry which is preliminary data.</text>
</comment>
<dbReference type="Pfam" id="PF01872">
    <property type="entry name" value="RibD_C"/>
    <property type="match status" value="1"/>
</dbReference>
<feature type="domain" description="Bacterial bifunctional deaminase-reductase C-terminal" evidence="1">
    <location>
        <begin position="5"/>
        <end position="170"/>
    </location>
</feature>
<dbReference type="GO" id="GO:0009231">
    <property type="term" value="P:riboflavin biosynthetic process"/>
    <property type="evidence" value="ECO:0007669"/>
    <property type="project" value="InterPro"/>
</dbReference>
<accession>A0A0V8J2K4</accession>
<dbReference type="InterPro" id="IPR024072">
    <property type="entry name" value="DHFR-like_dom_sf"/>
</dbReference>
<sequence>MDQKRKVVLYIATSLDGFIAGKDDDLSWLSSVEQPGEDYGYAEFVKNVDTVIMGRKTYDVVLSFGIEFSHKDRKCYVLSRSKSGSDGQVDFYNGDVRELIDQLKKEEGKNIFIDGGAEAVKVLREHDLIDEYVISIIPVFLGSGIRLFQEMDHGKNLTLESCETFESGLVQLRYT</sequence>
<dbReference type="AlphaFoldDB" id="A0A0V8J2K4"/>
<keyword evidence="3" id="KW-1185">Reference proteome</keyword>
<dbReference type="Proteomes" id="UP000054099">
    <property type="component" value="Unassembled WGS sequence"/>
</dbReference>
<gene>
    <name evidence="2" type="ORF">AS030_19140</name>
</gene>
<dbReference type="PANTHER" id="PTHR38011:SF11">
    <property type="entry name" value="2,5-DIAMINO-6-RIBOSYLAMINO-4(3H)-PYRIMIDINONE 5'-PHOSPHATE REDUCTASE"/>
    <property type="match status" value="1"/>
</dbReference>
<dbReference type="OrthoDB" id="195113at2"/>
<name>A0A0V8J2K4_9BACL</name>
<organism evidence="2 3">
    <name type="scientific">Fictibacillus enclensis</name>
    <dbReference type="NCBI Taxonomy" id="1017270"/>
    <lineage>
        <taxon>Bacteria</taxon>
        <taxon>Bacillati</taxon>
        <taxon>Bacillota</taxon>
        <taxon>Bacilli</taxon>
        <taxon>Bacillales</taxon>
        <taxon>Fictibacillaceae</taxon>
        <taxon>Fictibacillus</taxon>
    </lineage>
</organism>
<reference evidence="2 3" key="1">
    <citation type="journal article" date="2014" name="Antonie Van Leeuwenhoek">
        <title>Fictibacillus enclensis sp. nov., isolated from marine sediment.</title>
        <authorList>
            <person name="Dastager S.G."/>
            <person name="Mawlankar R."/>
            <person name="Srinivasan K."/>
            <person name="Tang S.K."/>
            <person name="Lee J.C."/>
            <person name="Ramana V.V."/>
            <person name="Shouche Y.S."/>
        </authorList>
    </citation>
    <scope>NUCLEOTIDE SEQUENCE [LARGE SCALE GENOMIC DNA]</scope>
    <source>
        <strain evidence="2 3">NIO-1003</strain>
    </source>
</reference>